<proteinExistence type="predicted"/>
<reference evidence="2 3" key="1">
    <citation type="submission" date="2017-02" db="EMBL/GenBank/DDBJ databases">
        <authorList>
            <person name="Peterson S.W."/>
        </authorList>
    </citation>
    <scope>NUCLEOTIDE SEQUENCE [LARGE SCALE GENOMIC DNA]</scope>
    <source>
        <strain evidence="2 3">DSM 24412</strain>
    </source>
</reference>
<evidence type="ECO:0000313" key="3">
    <source>
        <dbReference type="Proteomes" id="UP000191055"/>
    </source>
</evidence>
<evidence type="ECO:0000256" key="1">
    <source>
        <dbReference type="SAM" id="SignalP"/>
    </source>
</evidence>
<sequence>MLLKPHILLIAMFLAGALKAQHMPNHRDFRFLEIRGHSGSHLYTGESLSEALSNGYGALQVRYGWQSSNPEGWQNMYLYPAYGFGWYSGFIGNPDLLGTPSAVYGFISFPLFHHHRHQMVLDPALGLSYDLKPFDEEKNYLNDAIGSRFNVYFNLNIGAKYRLNRELDFLYGLDITHFSNGRTFRPNAGLNMWGFNLGLRYHFNIQQNRIDNTSHPTTLLDVRPMLEVFKSPEKIRTGSFWIYGAGGFVQNDEDKGTGKQYGTITATAEYQYKLNSKNGLTGGLNFFYDNSLKSRYPDKRHDFYGAHTGYDFMFWQLTLRMQVGTYLHARGHDLKGNFFLRPAIKMDAGERLYFQLGLKTQAGFKADWVEYGVGVRLWQ</sequence>
<dbReference type="Pfam" id="PF09411">
    <property type="entry name" value="PagL"/>
    <property type="match status" value="1"/>
</dbReference>
<accession>A0A1T5HQZ4</accession>
<evidence type="ECO:0000313" key="2">
    <source>
        <dbReference type="EMBL" id="SKC22951.1"/>
    </source>
</evidence>
<keyword evidence="1" id="KW-0732">Signal</keyword>
<dbReference type="RefSeq" id="WP_157666468.1">
    <property type="nucleotide sequence ID" value="NZ_CP021904.1"/>
</dbReference>
<organism evidence="2 3">
    <name type="scientific">Alkalitalea saponilacus</name>
    <dbReference type="NCBI Taxonomy" id="889453"/>
    <lineage>
        <taxon>Bacteria</taxon>
        <taxon>Pseudomonadati</taxon>
        <taxon>Bacteroidota</taxon>
        <taxon>Bacteroidia</taxon>
        <taxon>Marinilabiliales</taxon>
        <taxon>Marinilabiliaceae</taxon>
        <taxon>Alkalitalea</taxon>
    </lineage>
</organism>
<dbReference type="InterPro" id="IPR018550">
    <property type="entry name" value="Lipid-A_deacylase-rel"/>
</dbReference>
<protein>
    <submittedName>
        <fullName evidence="2">Lipid A 3-O-deacylase (PagL)</fullName>
    </submittedName>
</protein>
<dbReference type="EMBL" id="FUYV01000016">
    <property type="protein sequence ID" value="SKC22951.1"/>
    <property type="molecule type" value="Genomic_DNA"/>
</dbReference>
<name>A0A1T5HQZ4_9BACT</name>
<dbReference type="STRING" id="889453.SAMN03080601_02619"/>
<dbReference type="Proteomes" id="UP000191055">
    <property type="component" value="Unassembled WGS sequence"/>
</dbReference>
<gene>
    <name evidence="2" type="ORF">SAMN03080601_02619</name>
</gene>
<keyword evidence="3" id="KW-1185">Reference proteome</keyword>
<feature type="chain" id="PRO_5013115109" evidence="1">
    <location>
        <begin position="21"/>
        <end position="379"/>
    </location>
</feature>
<dbReference type="OrthoDB" id="627554at2"/>
<dbReference type="AlphaFoldDB" id="A0A1T5HQZ4"/>
<feature type="signal peptide" evidence="1">
    <location>
        <begin position="1"/>
        <end position="20"/>
    </location>
</feature>
<dbReference type="Gene3D" id="2.40.160.20">
    <property type="match status" value="1"/>
</dbReference>